<organism evidence="2 3">
    <name type="scientific">Fusarium torreyae</name>
    <dbReference type="NCBI Taxonomy" id="1237075"/>
    <lineage>
        <taxon>Eukaryota</taxon>
        <taxon>Fungi</taxon>
        <taxon>Dikarya</taxon>
        <taxon>Ascomycota</taxon>
        <taxon>Pezizomycotina</taxon>
        <taxon>Sordariomycetes</taxon>
        <taxon>Hypocreomycetidae</taxon>
        <taxon>Hypocreales</taxon>
        <taxon>Nectriaceae</taxon>
        <taxon>Fusarium</taxon>
    </lineage>
</organism>
<accession>A0A9W8VFD0</accession>
<gene>
    <name evidence="2" type="primary">ERG26_2</name>
    <name evidence="2" type="ORF">NW762_006210</name>
</gene>
<dbReference type="Gene3D" id="3.40.50.720">
    <property type="entry name" value="NAD(P)-binding Rossmann-like Domain"/>
    <property type="match status" value="1"/>
</dbReference>
<dbReference type="GO" id="GO:0005737">
    <property type="term" value="C:cytoplasm"/>
    <property type="evidence" value="ECO:0007669"/>
    <property type="project" value="TreeGrafter"/>
</dbReference>
<dbReference type="Pfam" id="PF01073">
    <property type="entry name" value="3Beta_HSD"/>
    <property type="match status" value="1"/>
</dbReference>
<evidence type="ECO:0000259" key="1">
    <source>
        <dbReference type="Pfam" id="PF01073"/>
    </source>
</evidence>
<dbReference type="EMBL" id="JAOQAZ010000010">
    <property type="protein sequence ID" value="KAJ4263391.1"/>
    <property type="molecule type" value="Genomic_DNA"/>
</dbReference>
<dbReference type="PANTHER" id="PTHR48079:SF6">
    <property type="entry name" value="NAD(P)-BINDING DOMAIN-CONTAINING PROTEIN-RELATED"/>
    <property type="match status" value="1"/>
</dbReference>
<dbReference type="InterPro" id="IPR002225">
    <property type="entry name" value="3Beta_OHSteriod_DH/Estase"/>
</dbReference>
<protein>
    <submittedName>
        <fullName evidence="2">Erg26, C-3 sterol dehydrogenase</fullName>
        <ecNumber evidence="2">1.1.1.170</ecNumber>
    </submittedName>
</protein>
<dbReference type="EC" id="1.1.1.170" evidence="2"/>
<dbReference type="GO" id="GO:0004029">
    <property type="term" value="F:aldehyde dehydrogenase (NAD+) activity"/>
    <property type="evidence" value="ECO:0007669"/>
    <property type="project" value="TreeGrafter"/>
</dbReference>
<dbReference type="GO" id="GO:0006694">
    <property type="term" value="P:steroid biosynthetic process"/>
    <property type="evidence" value="ECO:0007669"/>
    <property type="project" value="InterPro"/>
</dbReference>
<comment type="caution">
    <text evidence="2">The sequence shown here is derived from an EMBL/GenBank/DDBJ whole genome shotgun (WGS) entry which is preliminary data.</text>
</comment>
<name>A0A9W8VFD0_9HYPO</name>
<dbReference type="InterPro" id="IPR051783">
    <property type="entry name" value="NAD(P)-dependent_oxidoreduct"/>
</dbReference>
<dbReference type="OrthoDB" id="10058185at2759"/>
<dbReference type="GO" id="GO:0000252">
    <property type="term" value="F:3-beta-hydroxysteroid dehydrogenase [NAD(P)+]/C4-decarboxylase activity"/>
    <property type="evidence" value="ECO:0007669"/>
    <property type="project" value="UniProtKB-EC"/>
</dbReference>
<dbReference type="AlphaFoldDB" id="A0A9W8VFD0"/>
<dbReference type="Proteomes" id="UP001152049">
    <property type="component" value="Unassembled WGS sequence"/>
</dbReference>
<keyword evidence="3" id="KW-1185">Reference proteome</keyword>
<proteinExistence type="predicted"/>
<evidence type="ECO:0000313" key="2">
    <source>
        <dbReference type="EMBL" id="KAJ4263391.1"/>
    </source>
</evidence>
<dbReference type="InterPro" id="IPR036291">
    <property type="entry name" value="NAD(P)-bd_dom_sf"/>
</dbReference>
<keyword evidence="2" id="KW-0560">Oxidoreductase</keyword>
<feature type="domain" description="3-beta hydroxysteroid dehydrogenase/isomerase" evidence="1">
    <location>
        <begin position="16"/>
        <end position="273"/>
    </location>
</feature>
<sequence length="356" mass="39017">MPRQASDTSNPLTRVLVTGGSGFLGGHIVRQLLDDATTTVAIVSRHPKMPVGDTHQSRISIHVADLTTPSQIKAVFEDVKPHAIIHTASPTYLDTTTALVKTNIEGTRALLQASIECSDTRAFVFTSSHTAVMPTQKPLSEDDSELYTENNSPNAYAMSKAVAERMVIAANSPELRTSAIRMPSIWGENDPNFVPQLVASIRKKEHKMQVGNNTKVFEFLYIKKAAEAHILAMRSLLNPESSVAAGEAFFISDGKPHPFFDFSRKFYAAGGHPVAPKEVTTIPLGVMQAMASTVEWAYWIFTLGTIQPGLRRVSIDQLDTGCCWSLEKAKTKLGYEPIVDQDDAIKQTMTWAMANL</sequence>
<dbReference type="PANTHER" id="PTHR48079">
    <property type="entry name" value="PROTEIN YEEZ"/>
    <property type="match status" value="1"/>
</dbReference>
<dbReference type="SUPFAM" id="SSF51735">
    <property type="entry name" value="NAD(P)-binding Rossmann-fold domains"/>
    <property type="match status" value="1"/>
</dbReference>
<evidence type="ECO:0000313" key="3">
    <source>
        <dbReference type="Proteomes" id="UP001152049"/>
    </source>
</evidence>
<reference evidence="2" key="1">
    <citation type="submission" date="2022-09" db="EMBL/GenBank/DDBJ databases">
        <title>Fusarium specimens isolated from Avocado Roots.</title>
        <authorList>
            <person name="Stajich J."/>
            <person name="Roper C."/>
            <person name="Heimlech-Rivalta G."/>
        </authorList>
    </citation>
    <scope>NUCLEOTIDE SEQUENCE</scope>
    <source>
        <strain evidence="2">CF00136</strain>
    </source>
</reference>